<keyword evidence="7 9" id="KW-0648">Protein biosynthesis</keyword>
<keyword evidence="4 9" id="KW-0547">Nucleotide-binding</keyword>
<dbReference type="PANTHER" id="PTHR10890">
    <property type="entry name" value="CYSTEINYL-TRNA SYNTHETASE"/>
    <property type="match status" value="1"/>
</dbReference>
<sequence length="493" mass="56663">MRIYNSLSRQVEEFVPLFAPKIGMYTCGPTVYRYAHIGNFRTYILGDLLLRVMRANGYDINYVMNITDVGHLTGDNLGDADAGDDRMEEAAKKERRSAYDVAKFYTQQFLADFDRLNLIRPTVMPKATEHISEQITLIQKLETNGFVYRTSDGMYFDTAKWPRYGELSTLGEIQAGARVEVNRQKKNPKDFALWKFSPAVGRREMEWDSPWGIGFPGWHIECSAMSMKYLGESFDVHLGAEDLRSTHHPNEIAQSEAATRKPFVKYWVHGAFLLVDGGRMSKSLGNNYAVTDLAEKGFSPMGLRYLYLTVHYRSQQNFTWSALAAAETAWDKLNGFVQEVKSKKQEARSQLSREKLRKLDGYRKRFEQAINDDLQFPQGLAVMWEMLKSNIPDYDKADTLLDWDQILGLKLGVSDEVPVPQEVREMAAQREELRRKGKFVEADEVRVKMEKLGWKVEELRGVRINGSISIRKTFCNEVRGETCNERNPQAGYR</sequence>
<evidence type="ECO:0000259" key="10">
    <source>
        <dbReference type="Pfam" id="PF01406"/>
    </source>
</evidence>
<feature type="binding site" evidence="9">
    <location>
        <position position="27"/>
    </location>
    <ligand>
        <name>Zn(2+)</name>
        <dbReference type="ChEBI" id="CHEBI:29105"/>
    </ligand>
</feature>
<keyword evidence="5 9" id="KW-0862">Zinc</keyword>
<dbReference type="EC" id="6.1.1.16" evidence="9"/>
<keyword evidence="9" id="KW-0963">Cytoplasm</keyword>
<keyword evidence="8 9" id="KW-0030">Aminoacyl-tRNA synthetase</keyword>
<evidence type="ECO:0000313" key="12">
    <source>
        <dbReference type="Proteomes" id="UP000034607"/>
    </source>
</evidence>
<dbReference type="GO" id="GO:0005829">
    <property type="term" value="C:cytosol"/>
    <property type="evidence" value="ECO:0007669"/>
    <property type="project" value="TreeGrafter"/>
</dbReference>
<evidence type="ECO:0000256" key="1">
    <source>
        <dbReference type="ARBA" id="ARBA00011245"/>
    </source>
</evidence>
<comment type="caution">
    <text evidence="11">The sequence shown here is derived from an EMBL/GenBank/DDBJ whole genome shotgun (WGS) entry which is preliminary data.</text>
</comment>
<keyword evidence="6 9" id="KW-0067">ATP-binding</keyword>
<dbReference type="GO" id="GO:0006423">
    <property type="term" value="P:cysteinyl-tRNA aminoacylation"/>
    <property type="evidence" value="ECO:0007669"/>
    <property type="project" value="UniProtKB-UniRule"/>
</dbReference>
<gene>
    <name evidence="9" type="primary">cysS</name>
    <name evidence="11" type="ORF">UX78_C0022G0022</name>
</gene>
<keyword evidence="2 9" id="KW-0436">Ligase</keyword>
<evidence type="ECO:0000313" key="11">
    <source>
        <dbReference type="EMBL" id="KKU55328.1"/>
    </source>
</evidence>
<dbReference type="HAMAP" id="MF_00041">
    <property type="entry name" value="Cys_tRNA_synth"/>
    <property type="match status" value="1"/>
</dbReference>
<feature type="binding site" evidence="9">
    <location>
        <position position="282"/>
    </location>
    <ligand>
        <name>ATP</name>
        <dbReference type="ChEBI" id="CHEBI:30616"/>
    </ligand>
</feature>
<feature type="binding site" evidence="9">
    <location>
        <position position="247"/>
    </location>
    <ligand>
        <name>Zn(2+)</name>
        <dbReference type="ChEBI" id="CHEBI:29105"/>
    </ligand>
</feature>
<comment type="subcellular location">
    <subcellularLocation>
        <location evidence="9">Cytoplasm</location>
    </subcellularLocation>
</comment>
<evidence type="ECO:0000256" key="5">
    <source>
        <dbReference type="ARBA" id="ARBA00022833"/>
    </source>
</evidence>
<protein>
    <recommendedName>
        <fullName evidence="9">Cysteine--tRNA ligase</fullName>
        <ecNumber evidence="9">6.1.1.16</ecNumber>
    </recommendedName>
    <alternativeName>
        <fullName evidence="9">Cysteinyl-tRNA synthetase</fullName>
        <shortName evidence="9">CysRS</shortName>
    </alternativeName>
</protein>
<evidence type="ECO:0000256" key="8">
    <source>
        <dbReference type="ARBA" id="ARBA00023146"/>
    </source>
</evidence>
<dbReference type="Proteomes" id="UP000034607">
    <property type="component" value="Unassembled WGS sequence"/>
</dbReference>
<dbReference type="PRINTS" id="PR00983">
    <property type="entry name" value="TRNASYNTHCYS"/>
</dbReference>
<comment type="similarity">
    <text evidence="9">Belongs to the class-I aminoacyl-tRNA synthetase family.</text>
</comment>
<dbReference type="EMBL" id="LCNM01000022">
    <property type="protein sequence ID" value="KKU55328.1"/>
    <property type="molecule type" value="Genomic_DNA"/>
</dbReference>
<dbReference type="Gene3D" id="3.40.50.620">
    <property type="entry name" value="HUPs"/>
    <property type="match status" value="1"/>
</dbReference>
<reference evidence="11 12" key="1">
    <citation type="journal article" date="2015" name="Nature">
        <title>rRNA introns, odd ribosomes, and small enigmatic genomes across a large radiation of phyla.</title>
        <authorList>
            <person name="Brown C.T."/>
            <person name="Hug L.A."/>
            <person name="Thomas B.C."/>
            <person name="Sharon I."/>
            <person name="Castelle C.J."/>
            <person name="Singh A."/>
            <person name="Wilkins M.J."/>
            <person name="Williams K.H."/>
            <person name="Banfield J.F."/>
        </authorList>
    </citation>
    <scope>NUCLEOTIDE SEQUENCE [LARGE SCALE GENOMIC DNA]</scope>
</reference>
<keyword evidence="3 9" id="KW-0479">Metal-binding</keyword>
<organism evidence="11 12">
    <name type="scientific">Candidatus Amesbacteria bacterium GW2011_GWA2_47_11</name>
    <dbReference type="NCBI Taxonomy" id="1618357"/>
    <lineage>
        <taxon>Bacteria</taxon>
        <taxon>Candidatus Amesiibacteriota</taxon>
    </lineage>
</organism>
<dbReference type="PATRIC" id="fig|1618357.3.peg.898"/>
<evidence type="ECO:0000256" key="3">
    <source>
        <dbReference type="ARBA" id="ARBA00022723"/>
    </source>
</evidence>
<feature type="domain" description="tRNA synthetases class I catalytic" evidence="10">
    <location>
        <begin position="15"/>
        <end position="326"/>
    </location>
</feature>
<feature type="binding site" evidence="9">
    <location>
        <position position="222"/>
    </location>
    <ligand>
        <name>Zn(2+)</name>
        <dbReference type="ChEBI" id="CHEBI:29105"/>
    </ligand>
</feature>
<proteinExistence type="inferred from homology"/>
<dbReference type="AlphaFoldDB" id="A0A0G1TME8"/>
<dbReference type="NCBIfam" id="TIGR00435">
    <property type="entry name" value="cysS"/>
    <property type="match status" value="1"/>
</dbReference>
<feature type="binding site" evidence="9">
    <location>
        <position position="251"/>
    </location>
    <ligand>
        <name>Zn(2+)</name>
        <dbReference type="ChEBI" id="CHEBI:29105"/>
    </ligand>
</feature>
<evidence type="ECO:0000256" key="9">
    <source>
        <dbReference type="HAMAP-Rule" id="MF_00041"/>
    </source>
</evidence>
<dbReference type="GO" id="GO:0004817">
    <property type="term" value="F:cysteine-tRNA ligase activity"/>
    <property type="evidence" value="ECO:0007669"/>
    <property type="project" value="UniProtKB-UniRule"/>
</dbReference>
<dbReference type="Gene3D" id="1.20.120.1910">
    <property type="entry name" value="Cysteine-tRNA ligase, C-terminal anti-codon recognition domain"/>
    <property type="match status" value="1"/>
</dbReference>
<dbReference type="InterPro" id="IPR014729">
    <property type="entry name" value="Rossmann-like_a/b/a_fold"/>
</dbReference>
<dbReference type="InterPro" id="IPR015803">
    <property type="entry name" value="Cys-tRNA-ligase"/>
</dbReference>
<evidence type="ECO:0000256" key="7">
    <source>
        <dbReference type="ARBA" id="ARBA00022917"/>
    </source>
</evidence>
<name>A0A0G1TME8_9BACT</name>
<feature type="short sequence motif" description="'HIGH' region" evidence="9">
    <location>
        <begin position="29"/>
        <end position="39"/>
    </location>
</feature>
<dbReference type="PANTHER" id="PTHR10890:SF3">
    <property type="entry name" value="CYSTEINE--TRNA LIGASE, CYTOPLASMIC"/>
    <property type="match status" value="1"/>
</dbReference>
<dbReference type="InterPro" id="IPR009080">
    <property type="entry name" value="tRNAsynth_Ia_anticodon-bd"/>
</dbReference>
<comment type="catalytic activity">
    <reaction evidence="9">
        <text>tRNA(Cys) + L-cysteine + ATP = L-cysteinyl-tRNA(Cys) + AMP + diphosphate</text>
        <dbReference type="Rhea" id="RHEA:17773"/>
        <dbReference type="Rhea" id="RHEA-COMP:9661"/>
        <dbReference type="Rhea" id="RHEA-COMP:9679"/>
        <dbReference type="ChEBI" id="CHEBI:30616"/>
        <dbReference type="ChEBI" id="CHEBI:33019"/>
        <dbReference type="ChEBI" id="CHEBI:35235"/>
        <dbReference type="ChEBI" id="CHEBI:78442"/>
        <dbReference type="ChEBI" id="CHEBI:78517"/>
        <dbReference type="ChEBI" id="CHEBI:456215"/>
        <dbReference type="EC" id="6.1.1.16"/>
    </reaction>
</comment>
<dbReference type="GO" id="GO:0005524">
    <property type="term" value="F:ATP binding"/>
    <property type="evidence" value="ECO:0007669"/>
    <property type="project" value="UniProtKB-UniRule"/>
</dbReference>
<dbReference type="InterPro" id="IPR032678">
    <property type="entry name" value="tRNA-synt_1_cat_dom"/>
</dbReference>
<dbReference type="CDD" id="cd00672">
    <property type="entry name" value="CysRS_core"/>
    <property type="match status" value="1"/>
</dbReference>
<evidence type="ECO:0000256" key="6">
    <source>
        <dbReference type="ARBA" id="ARBA00022840"/>
    </source>
</evidence>
<dbReference type="SUPFAM" id="SSF52374">
    <property type="entry name" value="Nucleotidylyl transferase"/>
    <property type="match status" value="1"/>
</dbReference>
<evidence type="ECO:0000256" key="2">
    <source>
        <dbReference type="ARBA" id="ARBA00022598"/>
    </source>
</evidence>
<dbReference type="Pfam" id="PF01406">
    <property type="entry name" value="tRNA-synt_1e"/>
    <property type="match status" value="1"/>
</dbReference>
<dbReference type="GO" id="GO:0008270">
    <property type="term" value="F:zinc ion binding"/>
    <property type="evidence" value="ECO:0007669"/>
    <property type="project" value="UniProtKB-UniRule"/>
</dbReference>
<comment type="subunit">
    <text evidence="1 9">Monomer.</text>
</comment>
<accession>A0A0G1TME8</accession>
<feature type="short sequence motif" description="'KMSKS' region" evidence="9">
    <location>
        <begin position="279"/>
        <end position="283"/>
    </location>
</feature>
<evidence type="ECO:0000256" key="4">
    <source>
        <dbReference type="ARBA" id="ARBA00022741"/>
    </source>
</evidence>
<dbReference type="SUPFAM" id="SSF47323">
    <property type="entry name" value="Anticodon-binding domain of a subclass of class I aminoacyl-tRNA synthetases"/>
    <property type="match status" value="1"/>
</dbReference>
<dbReference type="InterPro" id="IPR024909">
    <property type="entry name" value="Cys-tRNA/MSH_ligase"/>
</dbReference>
<comment type="cofactor">
    <cofactor evidence="9">
        <name>Zn(2+)</name>
        <dbReference type="ChEBI" id="CHEBI:29105"/>
    </cofactor>
    <text evidence="9">Binds 1 zinc ion per subunit.</text>
</comment>